<evidence type="ECO:0000256" key="6">
    <source>
        <dbReference type="ARBA" id="ARBA00022490"/>
    </source>
</evidence>
<evidence type="ECO:0000256" key="3">
    <source>
        <dbReference type="ARBA" id="ARBA00004586"/>
    </source>
</evidence>
<keyword evidence="9 17" id="KW-0012">Acyltransferase</keyword>
<gene>
    <name evidence="17" type="ORF">STAS_10522</name>
</gene>
<dbReference type="PROSITE" id="PS51203">
    <property type="entry name" value="CS"/>
    <property type="match status" value="1"/>
</dbReference>
<organism evidence="17 18">
    <name type="scientific">Striga asiatica</name>
    <name type="common">Asiatic witchweed</name>
    <name type="synonym">Buchnera asiatica</name>
    <dbReference type="NCBI Taxonomy" id="4170"/>
    <lineage>
        <taxon>Eukaryota</taxon>
        <taxon>Viridiplantae</taxon>
        <taxon>Streptophyta</taxon>
        <taxon>Embryophyta</taxon>
        <taxon>Tracheophyta</taxon>
        <taxon>Spermatophyta</taxon>
        <taxon>Magnoliopsida</taxon>
        <taxon>eudicotyledons</taxon>
        <taxon>Gunneridae</taxon>
        <taxon>Pentapetalae</taxon>
        <taxon>asterids</taxon>
        <taxon>lamiids</taxon>
        <taxon>Lamiales</taxon>
        <taxon>Orobanchaceae</taxon>
        <taxon>Buchnereae</taxon>
        <taxon>Striga</taxon>
    </lineage>
</organism>
<evidence type="ECO:0000256" key="5">
    <source>
        <dbReference type="ARBA" id="ARBA00005189"/>
    </source>
</evidence>
<dbReference type="GO" id="GO:0047196">
    <property type="term" value="F:long-chain-alcohol O-fatty-acyltransferase activity"/>
    <property type="evidence" value="ECO:0007669"/>
    <property type="project" value="UniProtKB-EC"/>
</dbReference>
<evidence type="ECO:0000256" key="15">
    <source>
        <dbReference type="SAM" id="Phobius"/>
    </source>
</evidence>
<feature type="region of interest" description="Disordered" evidence="14">
    <location>
        <begin position="771"/>
        <end position="793"/>
    </location>
</feature>
<feature type="transmembrane region" description="Helical" evidence="15">
    <location>
        <begin position="385"/>
        <end position="401"/>
    </location>
</feature>
<dbReference type="EMBL" id="BKCP01004872">
    <property type="protein sequence ID" value="GER34318.1"/>
    <property type="molecule type" value="Genomic_DNA"/>
</dbReference>
<evidence type="ECO:0000256" key="8">
    <source>
        <dbReference type="ARBA" id="ARBA00022824"/>
    </source>
</evidence>
<evidence type="ECO:0000313" key="18">
    <source>
        <dbReference type="Proteomes" id="UP000325081"/>
    </source>
</evidence>
<feature type="transmembrane region" description="Helical" evidence="15">
    <location>
        <begin position="242"/>
        <end position="270"/>
    </location>
</feature>
<dbReference type="GO" id="GO:0004144">
    <property type="term" value="F:diacylglycerol O-acyltransferase activity"/>
    <property type="evidence" value="ECO:0007669"/>
    <property type="project" value="UniProtKB-EC"/>
</dbReference>
<comment type="catalytic activity">
    <reaction evidence="11">
        <text>a long chain fatty alcohol + a fatty acyl-CoA = a long-chain alcohol wax ester + CoA</text>
        <dbReference type="Rhea" id="RHEA:38443"/>
        <dbReference type="ChEBI" id="CHEBI:17135"/>
        <dbReference type="ChEBI" id="CHEBI:57287"/>
        <dbReference type="ChEBI" id="CHEBI:77636"/>
        <dbReference type="ChEBI" id="CHEBI:235323"/>
        <dbReference type="EC" id="2.3.1.75"/>
    </reaction>
</comment>
<dbReference type="SUPFAM" id="SSF52777">
    <property type="entry name" value="CoA-dependent acyltransferases"/>
    <property type="match status" value="1"/>
</dbReference>
<dbReference type="InterPro" id="IPR009721">
    <property type="entry name" value="O-acyltransferase_WSD1_C"/>
</dbReference>
<dbReference type="GO" id="GO:0019432">
    <property type="term" value="P:triglyceride biosynthetic process"/>
    <property type="evidence" value="ECO:0007669"/>
    <property type="project" value="UniProtKB-UniPathway"/>
</dbReference>
<dbReference type="AlphaFoldDB" id="A0A5A7PNW8"/>
<comment type="function">
    <text evidence="13">Small heat shock protein required for the establishment of auxin gradients and for patterning of the apical domain of the embryo. Involved in the specification of the cotyledon primordia. Also required for normal inflorescence and floral meristem function, normal developmental patterning and thermotolerance. Acts as a molecular chaperone.</text>
</comment>
<reference evidence="18" key="1">
    <citation type="journal article" date="2019" name="Curr. Biol.">
        <title>Genome Sequence of Striga asiatica Provides Insight into the Evolution of Plant Parasitism.</title>
        <authorList>
            <person name="Yoshida S."/>
            <person name="Kim S."/>
            <person name="Wafula E.K."/>
            <person name="Tanskanen J."/>
            <person name="Kim Y.M."/>
            <person name="Honaas L."/>
            <person name="Yang Z."/>
            <person name="Spallek T."/>
            <person name="Conn C.E."/>
            <person name="Ichihashi Y."/>
            <person name="Cheong K."/>
            <person name="Cui S."/>
            <person name="Der J.P."/>
            <person name="Gundlach H."/>
            <person name="Jiao Y."/>
            <person name="Hori C."/>
            <person name="Ishida J.K."/>
            <person name="Kasahara H."/>
            <person name="Kiba T."/>
            <person name="Kim M.S."/>
            <person name="Koo N."/>
            <person name="Laohavisit A."/>
            <person name="Lee Y.H."/>
            <person name="Lumba S."/>
            <person name="McCourt P."/>
            <person name="Mortimer J.C."/>
            <person name="Mutuku J.M."/>
            <person name="Nomura T."/>
            <person name="Sasaki-Sekimoto Y."/>
            <person name="Seto Y."/>
            <person name="Wang Y."/>
            <person name="Wakatake T."/>
            <person name="Sakakibara H."/>
            <person name="Demura T."/>
            <person name="Yamaguchi S."/>
            <person name="Yoneyama K."/>
            <person name="Manabe R.I."/>
            <person name="Nelson D.C."/>
            <person name="Schulman A.H."/>
            <person name="Timko M.P."/>
            <person name="dePamphilis C.W."/>
            <person name="Choi D."/>
            <person name="Shirasu K."/>
        </authorList>
    </citation>
    <scope>NUCLEOTIDE SEQUENCE [LARGE SCALE GENOMIC DNA]</scope>
    <source>
        <strain evidence="18">cv. UVA1</strain>
    </source>
</reference>
<evidence type="ECO:0000256" key="9">
    <source>
        <dbReference type="ARBA" id="ARBA00023315"/>
    </source>
</evidence>
<protein>
    <submittedName>
        <fullName evidence="17">O-acyltransferase (WSD1-like) family protein</fullName>
    </submittedName>
</protein>
<dbReference type="Pfam" id="PF06974">
    <property type="entry name" value="WS_DGAT_C"/>
    <property type="match status" value="2"/>
</dbReference>
<dbReference type="UniPathway" id="UPA00282"/>
<feature type="domain" description="CS" evidence="16">
    <location>
        <begin position="794"/>
        <end position="883"/>
    </location>
</feature>
<dbReference type="Proteomes" id="UP000325081">
    <property type="component" value="Unassembled WGS sequence"/>
</dbReference>
<evidence type="ECO:0000256" key="7">
    <source>
        <dbReference type="ARBA" id="ARBA00022679"/>
    </source>
</evidence>
<comment type="pathway">
    <text evidence="5">Lipid metabolism.</text>
</comment>
<comment type="subcellular location">
    <subcellularLocation>
        <location evidence="1">Cell membrane</location>
        <topology evidence="1">Single-pass membrane protein</topology>
    </subcellularLocation>
    <subcellularLocation>
        <location evidence="2">Cytoplasmic granule</location>
    </subcellularLocation>
    <subcellularLocation>
        <location evidence="3">Endoplasmic reticulum membrane</location>
    </subcellularLocation>
</comment>
<evidence type="ECO:0000256" key="10">
    <source>
        <dbReference type="ARBA" id="ARBA00024360"/>
    </source>
</evidence>
<keyword evidence="15" id="KW-0472">Membrane</keyword>
<evidence type="ECO:0000256" key="12">
    <source>
        <dbReference type="ARBA" id="ARBA00048109"/>
    </source>
</evidence>
<keyword evidence="15" id="KW-1133">Transmembrane helix</keyword>
<dbReference type="InterPro" id="IPR045034">
    <property type="entry name" value="O-acyltransferase_WSD1-like"/>
</dbReference>
<dbReference type="Pfam" id="PF03007">
    <property type="entry name" value="WS_DGAT_cat"/>
    <property type="match status" value="1"/>
</dbReference>
<keyword evidence="18" id="KW-1185">Reference proteome</keyword>
<evidence type="ECO:0000313" key="17">
    <source>
        <dbReference type="EMBL" id="GER34318.1"/>
    </source>
</evidence>
<evidence type="ECO:0000256" key="13">
    <source>
        <dbReference type="ARBA" id="ARBA00053226"/>
    </source>
</evidence>
<comment type="pathway">
    <text evidence="4">Glycerolipid metabolism; triacylglycerol biosynthesis.</text>
</comment>
<dbReference type="PANTHER" id="PTHR31650:SF1">
    <property type="entry name" value="WAX ESTER SYNTHASE_DIACYLGLYCEROL ACYLTRANSFERASE 4-RELATED"/>
    <property type="match status" value="1"/>
</dbReference>
<feature type="compositionally biased region" description="Basic and acidic residues" evidence="14">
    <location>
        <begin position="771"/>
        <end position="785"/>
    </location>
</feature>
<dbReference type="OrthoDB" id="900818at2759"/>
<evidence type="ECO:0000256" key="4">
    <source>
        <dbReference type="ARBA" id="ARBA00004771"/>
    </source>
</evidence>
<dbReference type="GO" id="GO:0006950">
    <property type="term" value="P:response to stress"/>
    <property type="evidence" value="ECO:0007669"/>
    <property type="project" value="UniProtKB-ARBA"/>
</dbReference>
<keyword evidence="15" id="KW-0812">Transmembrane</keyword>
<dbReference type="CDD" id="cd06467">
    <property type="entry name" value="p23_NUDC_like"/>
    <property type="match status" value="1"/>
</dbReference>
<evidence type="ECO:0000256" key="14">
    <source>
        <dbReference type="SAM" id="MobiDB-lite"/>
    </source>
</evidence>
<dbReference type="InterPro" id="IPR007052">
    <property type="entry name" value="CS_dom"/>
</dbReference>
<evidence type="ECO:0000256" key="2">
    <source>
        <dbReference type="ARBA" id="ARBA00004463"/>
    </source>
</evidence>
<keyword evidence="8" id="KW-0256">Endoplasmic reticulum</keyword>
<keyword evidence="6" id="KW-0963">Cytoplasm</keyword>
<evidence type="ECO:0000256" key="11">
    <source>
        <dbReference type="ARBA" id="ARBA00047604"/>
    </source>
</evidence>
<dbReference type="GO" id="GO:0005886">
    <property type="term" value="C:plasma membrane"/>
    <property type="evidence" value="ECO:0007669"/>
    <property type="project" value="UniProtKB-SubCell"/>
</dbReference>
<proteinExistence type="inferred from homology"/>
<dbReference type="SUPFAM" id="SSF49764">
    <property type="entry name" value="HSP20-like chaperones"/>
    <property type="match status" value="1"/>
</dbReference>
<keyword evidence="7 17" id="KW-0808">Transferase</keyword>
<evidence type="ECO:0000259" key="16">
    <source>
        <dbReference type="PROSITE" id="PS51203"/>
    </source>
</evidence>
<comment type="similarity">
    <text evidence="10">In the N-terminal section; belongs to the long-chain O-acyltransferase family.</text>
</comment>
<comment type="caution">
    <text evidence="17">The sequence shown here is derived from an EMBL/GenBank/DDBJ whole genome shotgun (WGS) entry which is preliminary data.</text>
</comment>
<comment type="catalytic activity">
    <reaction evidence="12">
        <text>an acyl-CoA + a 1,2-diacyl-sn-glycerol = a triacyl-sn-glycerol + CoA</text>
        <dbReference type="Rhea" id="RHEA:10868"/>
        <dbReference type="ChEBI" id="CHEBI:17815"/>
        <dbReference type="ChEBI" id="CHEBI:57287"/>
        <dbReference type="ChEBI" id="CHEBI:58342"/>
        <dbReference type="ChEBI" id="CHEBI:64615"/>
        <dbReference type="EC" id="2.3.1.20"/>
    </reaction>
</comment>
<sequence>MRTSQEEKEPASPGARLMQAPGFNLCILAVMGFKTKIDLELFREEISQKLSKHARFSKEEIKDPASPGARLMQAPGFDLCILAVFGYKTKIDLDLFKEEIGRTLARHPRFCSLLITKNKMFGTFSWQRTNVDLNKHIIAPKVNPDMENPDDFIDDYISSLSKSQMSHDKPLWEVHVLNVKNSDANSTVVFKIDHSIGDGVSLISLVMACARKKPESRFLPPVANKKAREEKVNPKNSLLKRLFVLVWTLILLVFNTLVDSLLFLATVLFLKDTKTVIKATGNVELCPRRFVWRVISLDDIKLVKNAMNVSINDVVLGVTEAGLSRYLSRRYEKHDESGMKITKKGSGSLPKNIRLRSACIFNLRPCAKLEDLAEMMEKEKLLKGMWGNLVGIVVLPLTIALENDPLAHIRRAKSTMDQKKLSLGHKVAFGVMKLMMFLFGSKVAAGVSTRVFRNTTLSFSNVVGPQEEINVFGHPLAYIAPSVFGYPQGLVIHYQSYADRLVIVLGADEALYPNPRQLCDDLVRSFEIMKEAVMKKGLSPFLIYYTKVQRRPDTLYFRPKNEKSTSMFVKVWIAIVMVFNTFTGLMRAFATLIFLKDEKIIPINRERGKENSSKRFVHRIVDFDDIKLVKTATNAASASILKRISLNTTLFLSNMMGPREEITPFGHPLCYIAPIVSGFSQALFITFQSYANKFIISIAADENLVPNPHQLCDDMLQSLQDMKDCVQKSAYAAEKRRKEAKAEATVKAAAAAPPAPAVKKEEVVKEVVKEKKESESKAKVDEKGRRAPNKINGLDLDTHSWGQSLQEVNVVVPVPPGTKSRSIAYEIKKNHLKIGLKGQPPIIDGELFQPVKVDDCFWSLEDQKSISILLTKQNQMEWWKCLVKGDPEVDTQKVEPANSKLADLDPETRSTVEKMMFDQRQKQMGLPTSDDMKKQEILKKFMAEHPEMDFSGAKMS</sequence>
<accession>A0A5A7PNW8</accession>
<dbReference type="PANTHER" id="PTHR31650">
    <property type="entry name" value="O-ACYLTRANSFERASE (WSD1-LIKE) FAMILY PROTEIN"/>
    <property type="match status" value="1"/>
</dbReference>
<feature type="transmembrane region" description="Helical" evidence="15">
    <location>
        <begin position="568"/>
        <end position="595"/>
    </location>
</feature>
<dbReference type="Gene3D" id="2.60.40.790">
    <property type="match status" value="1"/>
</dbReference>
<name>A0A5A7PNW8_STRAF</name>
<evidence type="ECO:0000256" key="1">
    <source>
        <dbReference type="ARBA" id="ARBA00004162"/>
    </source>
</evidence>
<dbReference type="InterPro" id="IPR008978">
    <property type="entry name" value="HSP20-like_chaperone"/>
</dbReference>
<dbReference type="GO" id="GO:0005789">
    <property type="term" value="C:endoplasmic reticulum membrane"/>
    <property type="evidence" value="ECO:0007669"/>
    <property type="project" value="UniProtKB-SubCell"/>
</dbReference>
<dbReference type="FunFam" id="2.60.40.790:FF:000001">
    <property type="entry name" value="Nuclear migration protein nudC"/>
    <property type="match status" value="1"/>
</dbReference>
<dbReference type="InterPro" id="IPR004255">
    <property type="entry name" value="O-acyltransferase_WSD1_N"/>
</dbReference>
<dbReference type="Pfam" id="PF04969">
    <property type="entry name" value="CS"/>
    <property type="match status" value="1"/>
</dbReference>
<feature type="transmembrane region" description="Helical" evidence="15">
    <location>
        <begin position="421"/>
        <end position="440"/>
    </location>
</feature>